<feature type="compositionally biased region" description="Low complexity" evidence="8">
    <location>
        <begin position="107"/>
        <end position="123"/>
    </location>
</feature>
<evidence type="ECO:0000313" key="11">
    <source>
        <dbReference type="Proteomes" id="UP001213000"/>
    </source>
</evidence>
<keyword evidence="5" id="KW-0961">Cell wall biogenesis/degradation</keyword>
<reference evidence="10" key="1">
    <citation type="submission" date="2022-07" db="EMBL/GenBank/DDBJ databases">
        <title>Genome Sequence of Leucocoprinus birnbaumii.</title>
        <authorList>
            <person name="Buettner E."/>
        </authorList>
    </citation>
    <scope>NUCLEOTIDE SEQUENCE</scope>
    <source>
        <strain evidence="10">VT141</strain>
    </source>
</reference>
<comment type="catalytic activity">
    <reaction evidence="6">
        <text>Successive hydrolysis of beta-D-glucose units from the non-reducing ends of (1-&gt;3)-beta-D-glucans, releasing alpha-glucose.</text>
        <dbReference type="EC" id="3.2.1.58"/>
    </reaction>
</comment>
<evidence type="ECO:0000256" key="9">
    <source>
        <dbReference type="SAM" id="Phobius"/>
    </source>
</evidence>
<dbReference type="Gene3D" id="3.20.20.80">
    <property type="entry name" value="Glycosidases"/>
    <property type="match status" value="1"/>
</dbReference>
<protein>
    <recommendedName>
        <fullName evidence="7">glucan 1,3-beta-glucosidase</fullName>
        <ecNumber evidence="7">3.2.1.58</ecNumber>
    </recommendedName>
</protein>
<sequence length="703" mass="75494">MAARPPSAVSETLHAAVNTPLPAEEMPFRASYMDSTVSPRESKYTSPGSSMPVLVNQDKEAEAAAPDTDTKPKKRVITLLAFGLVALVVIVLAVVLPVYFTVIRPKNGTNSSPSSPGDTSTDNGQNGKPSSPTATLVTGGDGSTVTADDGSTFVYSNAFSGFWVSDPNDPFNNNAQPNSWTPPLNQSWKWGIDRIYGVNLGGWLVLEPFITPALYQKYSGATDEWSISTLMAADTASGGLDQLEEHYKTFITEQDFAAIAGAGLNWVRLPIPFWAVEVWDGEPFLAKVCWKYALRAFQWARKYGLRINLDLHTIPGSQNGYNHSGRSGQVNFLNGVMGYANSQRALEYIRVITEFISQPEWKDVVVMFGIVNEALISTIGRDTLSSFYLEAHDMIRNITGVGEGNGPWISIHDGFQGISAWSDFMRGSDRIALDTHPYFAFGGGPATDPIATGLGLNAGGIWPRSACNRWAVGMNNSRSSFGVTFAGEFSNGFNDCGLFLNGVSDRHSYGGDCGFWQDSSQWNDTVVAGLKQFAMASMDALGDWFFWTWKIGNSTAGHVESPLWSYSLGLEGGWIPKDPRLANGTCAALGVDGSDFNGEFQSWQTGGAGAGNIPAASTSQYPWPPVSINNAPAAVTQLPSYTPTASIVSLPPPTLTATSTGNIDVGSGWFNTMDTIPAPTAVANCQYPDSWDAIDAAVPPQCT</sequence>
<keyword evidence="2" id="KW-0378">Hydrolase</keyword>
<keyword evidence="9" id="KW-1133">Transmembrane helix</keyword>
<dbReference type="PANTHER" id="PTHR31297">
    <property type="entry name" value="GLUCAN ENDO-1,6-BETA-GLUCOSIDASE B"/>
    <property type="match status" value="1"/>
</dbReference>
<feature type="region of interest" description="Disordered" evidence="8">
    <location>
        <begin position="33"/>
        <end position="52"/>
    </location>
</feature>
<dbReference type="GO" id="GO:0071555">
    <property type="term" value="P:cell wall organization"/>
    <property type="evidence" value="ECO:0007669"/>
    <property type="project" value="UniProtKB-KW"/>
</dbReference>
<feature type="compositionally biased region" description="Polar residues" evidence="8">
    <location>
        <begin position="33"/>
        <end position="49"/>
    </location>
</feature>
<evidence type="ECO:0000256" key="7">
    <source>
        <dbReference type="ARBA" id="ARBA00038929"/>
    </source>
</evidence>
<keyword evidence="4" id="KW-0326">Glycosidase</keyword>
<name>A0AAD5VSJ0_9AGAR</name>
<keyword evidence="3" id="KW-0325">Glycoprotein</keyword>
<keyword evidence="9" id="KW-0472">Membrane</keyword>
<dbReference type="SUPFAM" id="SSF51445">
    <property type="entry name" value="(Trans)glycosidases"/>
    <property type="match status" value="1"/>
</dbReference>
<dbReference type="PANTHER" id="PTHR31297:SF34">
    <property type="entry name" value="GLUCAN 1,3-BETA-GLUCOSIDASE 2"/>
    <property type="match status" value="1"/>
</dbReference>
<dbReference type="EMBL" id="JANIEX010000543">
    <property type="protein sequence ID" value="KAJ3565745.1"/>
    <property type="molecule type" value="Genomic_DNA"/>
</dbReference>
<dbReference type="Proteomes" id="UP001213000">
    <property type="component" value="Unassembled WGS sequence"/>
</dbReference>
<evidence type="ECO:0000256" key="2">
    <source>
        <dbReference type="ARBA" id="ARBA00022801"/>
    </source>
</evidence>
<dbReference type="AlphaFoldDB" id="A0AAD5VSJ0"/>
<proteinExistence type="inferred from homology"/>
<dbReference type="EC" id="3.2.1.58" evidence="7"/>
<evidence type="ECO:0000313" key="10">
    <source>
        <dbReference type="EMBL" id="KAJ3565745.1"/>
    </source>
</evidence>
<evidence type="ECO:0000256" key="3">
    <source>
        <dbReference type="ARBA" id="ARBA00023180"/>
    </source>
</evidence>
<comment type="similarity">
    <text evidence="1">Belongs to the glycosyl hydrolase 5 (cellulase A) family.</text>
</comment>
<dbReference type="GO" id="GO:0004338">
    <property type="term" value="F:glucan exo-1,3-beta-glucosidase activity"/>
    <property type="evidence" value="ECO:0007669"/>
    <property type="project" value="UniProtKB-EC"/>
</dbReference>
<dbReference type="GO" id="GO:0005576">
    <property type="term" value="C:extracellular region"/>
    <property type="evidence" value="ECO:0007669"/>
    <property type="project" value="TreeGrafter"/>
</dbReference>
<keyword evidence="9" id="KW-0812">Transmembrane</keyword>
<accession>A0AAD5VSJ0</accession>
<comment type="caution">
    <text evidence="10">The sequence shown here is derived from an EMBL/GenBank/DDBJ whole genome shotgun (WGS) entry which is preliminary data.</text>
</comment>
<gene>
    <name evidence="10" type="ORF">NP233_g7440</name>
</gene>
<evidence type="ECO:0000256" key="1">
    <source>
        <dbReference type="ARBA" id="ARBA00005641"/>
    </source>
</evidence>
<dbReference type="GO" id="GO:0009986">
    <property type="term" value="C:cell surface"/>
    <property type="evidence" value="ECO:0007669"/>
    <property type="project" value="TreeGrafter"/>
</dbReference>
<feature type="region of interest" description="Disordered" evidence="8">
    <location>
        <begin position="106"/>
        <end position="142"/>
    </location>
</feature>
<evidence type="ECO:0000256" key="6">
    <source>
        <dbReference type="ARBA" id="ARBA00036824"/>
    </source>
</evidence>
<feature type="transmembrane region" description="Helical" evidence="9">
    <location>
        <begin position="76"/>
        <end position="100"/>
    </location>
</feature>
<dbReference type="InterPro" id="IPR017853">
    <property type="entry name" value="GH"/>
</dbReference>
<evidence type="ECO:0000256" key="8">
    <source>
        <dbReference type="SAM" id="MobiDB-lite"/>
    </source>
</evidence>
<evidence type="ECO:0000256" key="4">
    <source>
        <dbReference type="ARBA" id="ARBA00023295"/>
    </source>
</evidence>
<keyword evidence="11" id="KW-1185">Reference proteome</keyword>
<feature type="compositionally biased region" description="Polar residues" evidence="8">
    <location>
        <begin position="124"/>
        <end position="136"/>
    </location>
</feature>
<dbReference type="InterPro" id="IPR050386">
    <property type="entry name" value="Glycosyl_hydrolase_5"/>
</dbReference>
<evidence type="ECO:0000256" key="5">
    <source>
        <dbReference type="ARBA" id="ARBA00023316"/>
    </source>
</evidence>
<organism evidence="10 11">
    <name type="scientific">Leucocoprinus birnbaumii</name>
    <dbReference type="NCBI Taxonomy" id="56174"/>
    <lineage>
        <taxon>Eukaryota</taxon>
        <taxon>Fungi</taxon>
        <taxon>Dikarya</taxon>
        <taxon>Basidiomycota</taxon>
        <taxon>Agaricomycotina</taxon>
        <taxon>Agaricomycetes</taxon>
        <taxon>Agaricomycetidae</taxon>
        <taxon>Agaricales</taxon>
        <taxon>Agaricineae</taxon>
        <taxon>Agaricaceae</taxon>
        <taxon>Leucocoprinus</taxon>
    </lineage>
</organism>
<dbReference type="GO" id="GO:0009251">
    <property type="term" value="P:glucan catabolic process"/>
    <property type="evidence" value="ECO:0007669"/>
    <property type="project" value="TreeGrafter"/>
</dbReference>